<evidence type="ECO:0000313" key="2">
    <source>
        <dbReference type="Proteomes" id="UP000095281"/>
    </source>
</evidence>
<name>A0A1I8AWR0_MELHA</name>
<evidence type="ECO:0000256" key="1">
    <source>
        <dbReference type="SAM" id="MobiDB-lite"/>
    </source>
</evidence>
<reference evidence="3" key="1">
    <citation type="submission" date="2016-11" db="UniProtKB">
        <authorList>
            <consortium name="WormBaseParasite"/>
        </authorList>
    </citation>
    <scope>IDENTIFICATION</scope>
</reference>
<protein>
    <submittedName>
        <fullName evidence="3">EF-hand domain-containing protein</fullName>
    </submittedName>
</protein>
<dbReference type="AlphaFoldDB" id="A0A1I8AWR0"/>
<proteinExistence type="predicted"/>
<organism evidence="2 3">
    <name type="scientific">Meloidogyne hapla</name>
    <name type="common">Root-knot nematode worm</name>
    <dbReference type="NCBI Taxonomy" id="6305"/>
    <lineage>
        <taxon>Eukaryota</taxon>
        <taxon>Metazoa</taxon>
        <taxon>Ecdysozoa</taxon>
        <taxon>Nematoda</taxon>
        <taxon>Chromadorea</taxon>
        <taxon>Rhabditida</taxon>
        <taxon>Tylenchina</taxon>
        <taxon>Tylenchomorpha</taxon>
        <taxon>Tylenchoidea</taxon>
        <taxon>Meloidogynidae</taxon>
        <taxon>Meloidogyninae</taxon>
        <taxon>Meloidogyne</taxon>
    </lineage>
</organism>
<keyword evidence="2" id="KW-1185">Reference proteome</keyword>
<accession>A0A1I8AWR0</accession>
<evidence type="ECO:0000313" key="3">
    <source>
        <dbReference type="WBParaSite" id="MhA1_Contig103.frz3.gene8"/>
    </source>
</evidence>
<dbReference type="WBParaSite" id="MhA1_Contig103.frz3.gene8">
    <property type="protein sequence ID" value="MhA1_Contig103.frz3.gene8"/>
    <property type="gene ID" value="MhA1_Contig103.frz3.gene8"/>
</dbReference>
<dbReference type="Proteomes" id="UP000095281">
    <property type="component" value="Unplaced"/>
</dbReference>
<sequence>MNRNFLTNIAPKLPGILSKASRVTTVIENVGVKQSSGLIGPRPSQMHPPKTKSPHQSPHQCPQHSPHQYPHHLENHQKINLTTHKFRGISSPIYLPFSGKGIGGLLDTNIKTKIRANNNVVQKHLGKQLIEKAPKTLKDFVSKMTEKIMNLNDKQVENIIDKIINTIDNVEKINKSLKNTPSNTPKNENIGSTFDLLSALNKKLEKEKENDMWRDGRIYDKIIETKTSDLFKQIYKEIGNSGLKLDAEIDPNVANSIAEILSKHEKENSNHEGEMTKSEITEIFELFGKMGFDENQKNGIVKIKEIFEKYFDEEKEYS</sequence>
<feature type="compositionally biased region" description="Polar residues" evidence="1">
    <location>
        <begin position="54"/>
        <end position="66"/>
    </location>
</feature>
<feature type="region of interest" description="Disordered" evidence="1">
    <location>
        <begin position="34"/>
        <end position="67"/>
    </location>
</feature>